<feature type="signal peptide" evidence="4">
    <location>
        <begin position="1"/>
        <end position="25"/>
    </location>
</feature>
<dbReference type="SUPFAM" id="SSF49842">
    <property type="entry name" value="TNF-like"/>
    <property type="match status" value="1"/>
</dbReference>
<evidence type="ECO:0000256" key="3">
    <source>
        <dbReference type="ARBA" id="ARBA00022729"/>
    </source>
</evidence>
<evidence type="ECO:0000259" key="5">
    <source>
        <dbReference type="PROSITE" id="PS50871"/>
    </source>
</evidence>
<feature type="chain" id="PRO_5013481067" evidence="4">
    <location>
        <begin position="26"/>
        <end position="198"/>
    </location>
</feature>
<keyword evidence="2" id="KW-0964">Secreted</keyword>
<evidence type="ECO:0000256" key="1">
    <source>
        <dbReference type="ARBA" id="ARBA00004613"/>
    </source>
</evidence>
<keyword evidence="3 4" id="KW-0732">Signal</keyword>
<dbReference type="SMART" id="SM00110">
    <property type="entry name" value="C1Q"/>
    <property type="match status" value="1"/>
</dbReference>
<dbReference type="PANTHER" id="PTHR22923:SF116">
    <property type="entry name" value="C1Q DOMAIN-CONTAINING PROTEIN"/>
    <property type="match status" value="1"/>
</dbReference>
<dbReference type="PRINTS" id="PR00007">
    <property type="entry name" value="COMPLEMNTC1Q"/>
</dbReference>
<organism evidence="6">
    <name type="scientific">Pinctada fucata</name>
    <name type="common">Akoya pearl oyster</name>
    <name type="synonym">Pinctada imbricata fucata</name>
    <dbReference type="NCBI Taxonomy" id="50426"/>
    <lineage>
        <taxon>Eukaryota</taxon>
        <taxon>Metazoa</taxon>
        <taxon>Spiralia</taxon>
        <taxon>Lophotrochozoa</taxon>
        <taxon>Mollusca</taxon>
        <taxon>Bivalvia</taxon>
        <taxon>Autobranchia</taxon>
        <taxon>Pteriomorphia</taxon>
        <taxon>Pterioida</taxon>
        <taxon>Pterioidea</taxon>
        <taxon>Pteriidae</taxon>
        <taxon>Pinctada</taxon>
    </lineage>
</organism>
<dbReference type="Gene3D" id="2.60.120.40">
    <property type="match status" value="1"/>
</dbReference>
<dbReference type="Pfam" id="PF00386">
    <property type="entry name" value="C1q"/>
    <property type="match status" value="1"/>
</dbReference>
<protein>
    <submittedName>
        <fullName evidence="6">Putative complement C1q-like protein 4</fullName>
    </submittedName>
</protein>
<dbReference type="EMBL" id="GELH01000683">
    <property type="protein sequence ID" value="JAS03589.1"/>
    <property type="molecule type" value="Transcribed_RNA"/>
</dbReference>
<evidence type="ECO:0000256" key="4">
    <source>
        <dbReference type="SAM" id="SignalP"/>
    </source>
</evidence>
<dbReference type="InterPro" id="IPR001073">
    <property type="entry name" value="C1q_dom"/>
</dbReference>
<feature type="domain" description="C1q" evidence="5">
    <location>
        <begin position="43"/>
        <end position="180"/>
    </location>
</feature>
<dbReference type="InterPro" id="IPR008983">
    <property type="entry name" value="Tumour_necrosis_fac-like_dom"/>
</dbReference>
<evidence type="ECO:0000256" key="2">
    <source>
        <dbReference type="ARBA" id="ARBA00022525"/>
    </source>
</evidence>
<dbReference type="InterPro" id="IPR050822">
    <property type="entry name" value="Cerebellin_Synaptic_Org"/>
</dbReference>
<dbReference type="PROSITE" id="PS50871">
    <property type="entry name" value="C1Q"/>
    <property type="match status" value="1"/>
</dbReference>
<name>A0A194AMX9_PINFU</name>
<dbReference type="GO" id="GO:0005576">
    <property type="term" value="C:extracellular region"/>
    <property type="evidence" value="ECO:0007669"/>
    <property type="project" value="UniProtKB-SubCell"/>
</dbReference>
<dbReference type="AlphaFoldDB" id="A0A194AMX9"/>
<evidence type="ECO:0000313" key="6">
    <source>
        <dbReference type="EMBL" id="JAS03588.1"/>
    </source>
</evidence>
<comment type="subcellular location">
    <subcellularLocation>
        <location evidence="1">Secreted</location>
    </subcellularLocation>
</comment>
<sequence length="198" mass="21587">MFVYPNSAMEQLVISLALFCIVVSGVPIPEVDDDVGGSSLADSSRKDVAFSAGLSHTLRLSQGETIPFNKIFVNVGDGYNPRTGEFIAPTAGVYVFHLHAYDMNKDKAMWLEAVRNTQLMVSISGYDSHATAGNTVMAQMNRGDKFFIRARAGQQFSLFGQDDEVYATFTGYKVSNVHFSDQGSSANQNPFGFFPGGR</sequence>
<proteinExistence type="predicted"/>
<accession>A0A194AMX9</accession>
<dbReference type="EMBL" id="GELH01000684">
    <property type="protein sequence ID" value="JAS03588.1"/>
    <property type="molecule type" value="Transcribed_RNA"/>
</dbReference>
<dbReference type="PANTHER" id="PTHR22923">
    <property type="entry name" value="CEREBELLIN-RELATED"/>
    <property type="match status" value="1"/>
</dbReference>
<reference evidence="6" key="1">
    <citation type="submission" date="2016-03" db="EMBL/GenBank/DDBJ databases">
        <authorList>
            <person name="Ploux O."/>
        </authorList>
    </citation>
    <scope>NUCLEOTIDE SEQUENCE</scope>
    <source>
        <tissue evidence="6">Mantle</tissue>
    </source>
</reference>